<accession>A0A9D4PGQ5</accession>
<keyword evidence="3" id="KW-1185">Reference proteome</keyword>
<evidence type="ECO:0000313" key="2">
    <source>
        <dbReference type="EMBL" id="KAH7940113.1"/>
    </source>
</evidence>
<reference evidence="2" key="1">
    <citation type="journal article" date="2020" name="Cell">
        <title>Large-Scale Comparative Analyses of Tick Genomes Elucidate Their Genetic Diversity and Vector Capacities.</title>
        <authorList>
            <consortium name="Tick Genome and Microbiome Consortium (TIGMIC)"/>
            <person name="Jia N."/>
            <person name="Wang J."/>
            <person name="Shi W."/>
            <person name="Du L."/>
            <person name="Sun Y."/>
            <person name="Zhan W."/>
            <person name="Jiang J.F."/>
            <person name="Wang Q."/>
            <person name="Zhang B."/>
            <person name="Ji P."/>
            <person name="Bell-Sakyi L."/>
            <person name="Cui X.M."/>
            <person name="Yuan T.T."/>
            <person name="Jiang B.G."/>
            <person name="Yang W.F."/>
            <person name="Lam T.T."/>
            <person name="Chang Q.C."/>
            <person name="Ding S.J."/>
            <person name="Wang X.J."/>
            <person name="Zhu J.G."/>
            <person name="Ruan X.D."/>
            <person name="Zhao L."/>
            <person name="Wei J.T."/>
            <person name="Ye R.Z."/>
            <person name="Que T.C."/>
            <person name="Du C.H."/>
            <person name="Zhou Y.H."/>
            <person name="Cheng J.X."/>
            <person name="Dai P.F."/>
            <person name="Guo W.B."/>
            <person name="Han X.H."/>
            <person name="Huang E.J."/>
            <person name="Li L.F."/>
            <person name="Wei W."/>
            <person name="Gao Y.C."/>
            <person name="Liu J.Z."/>
            <person name="Shao H.Z."/>
            <person name="Wang X."/>
            <person name="Wang C.C."/>
            <person name="Yang T.C."/>
            <person name="Huo Q.B."/>
            <person name="Li W."/>
            <person name="Chen H.Y."/>
            <person name="Chen S.E."/>
            <person name="Zhou L.G."/>
            <person name="Ni X.B."/>
            <person name="Tian J.H."/>
            <person name="Sheng Y."/>
            <person name="Liu T."/>
            <person name="Pan Y.S."/>
            <person name="Xia L.Y."/>
            <person name="Li J."/>
            <person name="Zhao F."/>
            <person name="Cao W.C."/>
        </authorList>
    </citation>
    <scope>NUCLEOTIDE SEQUENCE</scope>
    <source>
        <strain evidence="2">Rsan-2018</strain>
    </source>
</reference>
<dbReference type="SUPFAM" id="SSF56672">
    <property type="entry name" value="DNA/RNA polymerases"/>
    <property type="match status" value="1"/>
</dbReference>
<dbReference type="VEuPathDB" id="VectorBase:RSAN_055768"/>
<dbReference type="PANTHER" id="PTHR47027">
    <property type="entry name" value="REVERSE TRANSCRIPTASE DOMAIN-CONTAINING PROTEIN"/>
    <property type="match status" value="1"/>
</dbReference>
<dbReference type="VEuPathDB" id="VectorBase:RSAN_050458"/>
<evidence type="ECO:0000313" key="3">
    <source>
        <dbReference type="Proteomes" id="UP000821837"/>
    </source>
</evidence>
<feature type="domain" description="Reverse transcriptase" evidence="1">
    <location>
        <begin position="274"/>
        <end position="433"/>
    </location>
</feature>
<dbReference type="GO" id="GO:0071897">
    <property type="term" value="P:DNA biosynthetic process"/>
    <property type="evidence" value="ECO:0007669"/>
    <property type="project" value="UniProtKB-ARBA"/>
</dbReference>
<dbReference type="VEuPathDB" id="VectorBase:RSAN_026207"/>
<name>A0A9D4PGQ5_RHISA</name>
<dbReference type="AlphaFoldDB" id="A0A9D4PGQ5"/>
<dbReference type="PANTHER" id="PTHR47027:SF20">
    <property type="entry name" value="REVERSE TRANSCRIPTASE-LIKE PROTEIN WITH RNA-DIRECTED DNA POLYMERASE DOMAIN"/>
    <property type="match status" value="1"/>
</dbReference>
<sequence>MEVDEDGSGNLGSDHNRIRLIFGRGHRYDERQHRAMKRRPTDQELEEMAAELETRVQEVDTYEALIEEMQRVLNQKTTKSVKRWRAKQWWTREIAIAIKARREANRIHRQANKDGDEKIIVQAWDTYLSLKKDAAKLVQQSIHRVNVQFMQDLKAAGPQASQRFWRYIKAGQSREKQHVLRATPEGHHIEGMACLPLLEEWLCNIQGKTQDSGDDEEAQPVILPTGETKQKAELRIAPTDRELGRAAARMDGGTAAGWDGIPMSLVKAAVLWDILQRLGLEEEDLDILRSLYEGVTARADWGGHMTASVKSKCGLRQGCPLSPLLFMLYIVGLSQKPEASGCGYALRHKEQGRAVTTRVPALIYADDIALLAHSPDELQALLDICGDTMATLHLRFNPQKCGVMVWGTKSYSGEAWSLQGSTLQCTDRVKYLGGDVKVAVPAVSTRQLVRQQEREEWVRTAEKKSSMTVYMMGKGDIAKEAFFDNSRGSGLLAEARSGVLRYAAH</sequence>
<reference evidence="2" key="2">
    <citation type="submission" date="2021-09" db="EMBL/GenBank/DDBJ databases">
        <authorList>
            <person name="Jia N."/>
            <person name="Wang J."/>
            <person name="Shi W."/>
            <person name="Du L."/>
            <person name="Sun Y."/>
            <person name="Zhan W."/>
            <person name="Jiang J."/>
            <person name="Wang Q."/>
            <person name="Zhang B."/>
            <person name="Ji P."/>
            <person name="Sakyi L.B."/>
            <person name="Cui X."/>
            <person name="Yuan T."/>
            <person name="Jiang B."/>
            <person name="Yang W."/>
            <person name="Lam T.T.-Y."/>
            <person name="Chang Q."/>
            <person name="Ding S."/>
            <person name="Wang X."/>
            <person name="Zhu J."/>
            <person name="Ruan X."/>
            <person name="Zhao L."/>
            <person name="Wei J."/>
            <person name="Que T."/>
            <person name="Du C."/>
            <person name="Cheng J."/>
            <person name="Dai P."/>
            <person name="Han X."/>
            <person name="Huang E."/>
            <person name="Gao Y."/>
            <person name="Liu J."/>
            <person name="Shao H."/>
            <person name="Ye R."/>
            <person name="Li L."/>
            <person name="Wei W."/>
            <person name="Wang X."/>
            <person name="Wang C."/>
            <person name="Huo Q."/>
            <person name="Li W."/>
            <person name="Guo W."/>
            <person name="Chen H."/>
            <person name="Chen S."/>
            <person name="Zhou L."/>
            <person name="Zhou L."/>
            <person name="Ni X."/>
            <person name="Tian J."/>
            <person name="Zhou Y."/>
            <person name="Sheng Y."/>
            <person name="Liu T."/>
            <person name="Pan Y."/>
            <person name="Xia L."/>
            <person name="Li J."/>
            <person name="Zhao F."/>
            <person name="Cao W."/>
        </authorList>
    </citation>
    <scope>NUCLEOTIDE SEQUENCE</scope>
    <source>
        <strain evidence="2">Rsan-2018</strain>
        <tissue evidence="2">Larvae</tissue>
    </source>
</reference>
<protein>
    <recommendedName>
        <fullName evidence="1">Reverse transcriptase domain-containing protein</fullName>
    </recommendedName>
</protein>
<proteinExistence type="predicted"/>
<dbReference type="Pfam" id="PF00078">
    <property type="entry name" value="RVT_1"/>
    <property type="match status" value="1"/>
</dbReference>
<evidence type="ECO:0000259" key="1">
    <source>
        <dbReference type="Pfam" id="PF00078"/>
    </source>
</evidence>
<dbReference type="InterPro" id="IPR000477">
    <property type="entry name" value="RT_dom"/>
</dbReference>
<gene>
    <name evidence="2" type="ORF">HPB52_021862</name>
</gene>
<dbReference type="EMBL" id="JABSTV010001254">
    <property type="protein sequence ID" value="KAH7940113.1"/>
    <property type="molecule type" value="Genomic_DNA"/>
</dbReference>
<dbReference type="Proteomes" id="UP000821837">
    <property type="component" value="Chromosome 8"/>
</dbReference>
<dbReference type="InterPro" id="IPR043502">
    <property type="entry name" value="DNA/RNA_pol_sf"/>
</dbReference>
<organism evidence="2 3">
    <name type="scientific">Rhipicephalus sanguineus</name>
    <name type="common">Brown dog tick</name>
    <name type="synonym">Ixodes sanguineus</name>
    <dbReference type="NCBI Taxonomy" id="34632"/>
    <lineage>
        <taxon>Eukaryota</taxon>
        <taxon>Metazoa</taxon>
        <taxon>Ecdysozoa</taxon>
        <taxon>Arthropoda</taxon>
        <taxon>Chelicerata</taxon>
        <taxon>Arachnida</taxon>
        <taxon>Acari</taxon>
        <taxon>Parasitiformes</taxon>
        <taxon>Ixodida</taxon>
        <taxon>Ixodoidea</taxon>
        <taxon>Ixodidae</taxon>
        <taxon>Rhipicephalinae</taxon>
        <taxon>Rhipicephalus</taxon>
        <taxon>Rhipicephalus</taxon>
    </lineage>
</organism>
<comment type="caution">
    <text evidence="2">The sequence shown here is derived from an EMBL/GenBank/DDBJ whole genome shotgun (WGS) entry which is preliminary data.</text>
</comment>